<keyword evidence="13" id="KW-1185">Reference proteome</keyword>
<dbReference type="InterPro" id="IPR001590">
    <property type="entry name" value="Peptidase_M12B"/>
</dbReference>
<dbReference type="Pfam" id="PF00200">
    <property type="entry name" value="Disintegrin"/>
    <property type="match status" value="1"/>
</dbReference>
<comment type="caution">
    <text evidence="7">Lacks conserved residue(s) required for the propagation of feature annotation.</text>
</comment>
<dbReference type="FunFam" id="3.40.390.10:FF:000002">
    <property type="entry name" value="Disintegrin and metalloproteinase domain-containing protein 22"/>
    <property type="match status" value="1"/>
</dbReference>
<keyword evidence="5 7" id="KW-1015">Disulfide bond</keyword>
<comment type="subcellular location">
    <subcellularLocation>
        <location evidence="1">Membrane</location>
        <topology evidence="1">Single-pass membrane protein</topology>
    </subcellularLocation>
</comment>
<dbReference type="SUPFAM" id="SSF57552">
    <property type="entry name" value="Blood coagulation inhibitor (disintegrin)"/>
    <property type="match status" value="1"/>
</dbReference>
<evidence type="ECO:0000256" key="6">
    <source>
        <dbReference type="PROSITE-ProRule" id="PRU00068"/>
    </source>
</evidence>
<gene>
    <name evidence="12" type="primary">Adam9_0</name>
    <name evidence="12" type="ORF">BRALEP_R12817</name>
</gene>
<dbReference type="SUPFAM" id="SSF55486">
    <property type="entry name" value="Metalloproteases ('zincins'), catalytic domain"/>
    <property type="match status" value="1"/>
</dbReference>
<dbReference type="InterPro" id="IPR036436">
    <property type="entry name" value="Disintegrin_dom_sf"/>
</dbReference>
<dbReference type="PANTHER" id="PTHR11905:SF120">
    <property type="entry name" value="DISINTEGRIN AND METALLOPROTEINASE DOMAIN-CONTAINING PROTEIN 1A"/>
    <property type="match status" value="1"/>
</dbReference>
<feature type="disulfide bond" evidence="6">
    <location>
        <begin position="429"/>
        <end position="449"/>
    </location>
</feature>
<evidence type="ECO:0000256" key="1">
    <source>
        <dbReference type="ARBA" id="ARBA00004167"/>
    </source>
</evidence>
<keyword evidence="7" id="KW-0245">EGF-like domain</keyword>
<dbReference type="Pfam" id="PF08516">
    <property type="entry name" value="ADAM_CR"/>
    <property type="match status" value="1"/>
</dbReference>
<dbReference type="Gene3D" id="4.10.70.10">
    <property type="entry name" value="Disintegrin domain"/>
    <property type="match status" value="1"/>
</dbReference>
<feature type="disulfide bond" evidence="7">
    <location>
        <begin position="622"/>
        <end position="631"/>
    </location>
</feature>
<evidence type="ECO:0000256" key="5">
    <source>
        <dbReference type="ARBA" id="ARBA00023157"/>
    </source>
</evidence>
<organism evidence="12 13">
    <name type="scientific">Brachypteracias leptosomus</name>
    <name type="common">short-legged ground-roller</name>
    <dbReference type="NCBI Taxonomy" id="135165"/>
    <lineage>
        <taxon>Eukaryota</taxon>
        <taxon>Metazoa</taxon>
        <taxon>Chordata</taxon>
        <taxon>Craniata</taxon>
        <taxon>Vertebrata</taxon>
        <taxon>Euteleostomi</taxon>
        <taxon>Archelosauria</taxon>
        <taxon>Archosauria</taxon>
        <taxon>Dinosauria</taxon>
        <taxon>Saurischia</taxon>
        <taxon>Theropoda</taxon>
        <taxon>Coelurosauria</taxon>
        <taxon>Aves</taxon>
        <taxon>Neognathae</taxon>
        <taxon>Neoaves</taxon>
        <taxon>Telluraves</taxon>
        <taxon>Coraciimorphae</taxon>
        <taxon>Coraciiformes</taxon>
        <taxon>Brachypteraciidae</taxon>
        <taxon>Brachypteracias</taxon>
    </lineage>
</organism>
<evidence type="ECO:0000259" key="9">
    <source>
        <dbReference type="PROSITE" id="PS50026"/>
    </source>
</evidence>
<dbReference type="PROSITE" id="PS01186">
    <property type="entry name" value="EGF_2"/>
    <property type="match status" value="1"/>
</dbReference>
<evidence type="ECO:0000259" key="11">
    <source>
        <dbReference type="PROSITE" id="PS50215"/>
    </source>
</evidence>
<evidence type="ECO:0000256" key="7">
    <source>
        <dbReference type="PROSITE-ProRule" id="PRU00076"/>
    </source>
</evidence>
<accession>A0A7L2UZ40</accession>
<evidence type="ECO:0000256" key="4">
    <source>
        <dbReference type="ARBA" id="ARBA00023136"/>
    </source>
</evidence>
<dbReference type="GO" id="GO:0009897">
    <property type="term" value="C:external side of plasma membrane"/>
    <property type="evidence" value="ECO:0007669"/>
    <property type="project" value="TreeGrafter"/>
</dbReference>
<comment type="caution">
    <text evidence="12">The sequence shown here is derived from an EMBL/GenBank/DDBJ whole genome shotgun (WGS) entry which is preliminary data.</text>
</comment>
<dbReference type="GO" id="GO:0006508">
    <property type="term" value="P:proteolysis"/>
    <property type="evidence" value="ECO:0007669"/>
    <property type="project" value="InterPro"/>
</dbReference>
<dbReference type="AlphaFoldDB" id="A0A7L2UZ40"/>
<dbReference type="FunFam" id="4.10.70.10:FF:000001">
    <property type="entry name" value="Disintegrin and metalloproteinase domain-containing protein 22"/>
    <property type="match status" value="1"/>
</dbReference>
<sequence length="714" mass="76653">PSHSPQPSYEIVIPRRLGPKAGRGSQDHVSYLISSPGVNYTIHLKQKDFVVKNFPIFIHDPQGELMAKQHHVPAGCYYQGYVEGIPGSLVTLTTCSGLRGLLQLGNSSYSIEPLARSTKDEHLLLQREQVVPGRVMYKTPSEGGHLPGPGKATGQLQPWEHTRYLELLIVVDKEGFDAFGRSITHVTLEVLEILNLVDGLFYPLHLRVLMTALEVWVEKNPISVTENIGEVLHGFTLWRRRRSHLHTMRDVGCLFASVGFAQGVGASHVGGQANFGSMCDRKGASAVVSFARWPSMDTALHVARALGYLLGMEHDGGSCSCGNTSKCIMSTHGTVNYQFSNCSKKDYLDFLASGRGFCLQNTPEPMVAFALQQCGNGVLDAGEECDCGSEAQCELDLCCDSTCQKKEGAVCTSGGCCKNCQPLPAGEVCRESAGPCDLPEYCNGTSGHCPADVAKQDGTVCAEDGHCYSGQCQSRTLQCMSIFGEEAQPAPPPCFQEVTTKGGGFGGCWGRGADVKVQNCTLENALCGRVQCTNVGQLPQLEDHTSIIQTPVGNVWCWGINYHLGVESLDAGVIKDGTRCGERKICINWTCVPEEKFLASPCSAERTCGGRGVCNTRGHCHCAKGWAPPYCSSPGFGGSIDSGPAPITRKGLFSLTTRVTIIISALLVLAALVIVAVRKLRGTQAPTRLVGCFGAKEQGPEEGVKEQVEEGGSK</sequence>
<dbReference type="Proteomes" id="UP000520535">
    <property type="component" value="Unassembled WGS sequence"/>
</dbReference>
<feature type="domain" description="EGF-like" evidence="9">
    <location>
        <begin position="598"/>
        <end position="632"/>
    </location>
</feature>
<name>A0A7L2UZ40_9AVES</name>
<dbReference type="PROSITE" id="PS50215">
    <property type="entry name" value="ADAM_MEPRO"/>
    <property type="match status" value="1"/>
</dbReference>
<dbReference type="InterPro" id="IPR024079">
    <property type="entry name" value="MetalloPept_cat_dom_sf"/>
</dbReference>
<feature type="non-terminal residue" evidence="12">
    <location>
        <position position="714"/>
    </location>
</feature>
<dbReference type="CDD" id="cd04269">
    <property type="entry name" value="ZnMc_adamalysin_II_like"/>
    <property type="match status" value="1"/>
</dbReference>
<evidence type="ECO:0000259" key="10">
    <source>
        <dbReference type="PROSITE" id="PS50214"/>
    </source>
</evidence>
<dbReference type="InterPro" id="IPR006586">
    <property type="entry name" value="ADAM_Cys-rich"/>
</dbReference>
<keyword evidence="4 8" id="KW-0472">Membrane</keyword>
<keyword evidence="3 8" id="KW-1133">Transmembrane helix</keyword>
<dbReference type="EMBL" id="VYZX01000049">
    <property type="protein sequence ID" value="NXS51222.1"/>
    <property type="molecule type" value="Genomic_DNA"/>
</dbReference>
<keyword evidence="2 8" id="KW-0812">Transmembrane</keyword>
<dbReference type="SMART" id="SM00608">
    <property type="entry name" value="ACR"/>
    <property type="match status" value="1"/>
</dbReference>
<dbReference type="Pfam" id="PF01562">
    <property type="entry name" value="Pep_M12B_propep"/>
    <property type="match status" value="1"/>
</dbReference>
<dbReference type="SMART" id="SM00050">
    <property type="entry name" value="DISIN"/>
    <property type="match status" value="1"/>
</dbReference>
<dbReference type="InterPro" id="IPR001762">
    <property type="entry name" value="Disintegrin_dom"/>
</dbReference>
<dbReference type="PROSITE" id="PS50026">
    <property type="entry name" value="EGF_3"/>
    <property type="match status" value="1"/>
</dbReference>
<dbReference type="Pfam" id="PF01421">
    <property type="entry name" value="Reprolysin"/>
    <property type="match status" value="1"/>
</dbReference>
<dbReference type="OrthoDB" id="5951731at2759"/>
<evidence type="ECO:0000256" key="8">
    <source>
        <dbReference type="SAM" id="Phobius"/>
    </source>
</evidence>
<dbReference type="GO" id="GO:0008584">
    <property type="term" value="P:male gonad development"/>
    <property type="evidence" value="ECO:0007669"/>
    <property type="project" value="TreeGrafter"/>
</dbReference>
<reference evidence="12 13" key="1">
    <citation type="submission" date="2019-09" db="EMBL/GenBank/DDBJ databases">
        <title>Bird 10,000 Genomes (B10K) Project - Family phase.</title>
        <authorList>
            <person name="Zhang G."/>
        </authorList>
    </citation>
    <scope>NUCLEOTIDE SEQUENCE [LARGE SCALE GENOMIC DNA]</scope>
    <source>
        <strain evidence="12">B10K-DU-012-52</strain>
    </source>
</reference>
<dbReference type="InterPro" id="IPR000742">
    <property type="entry name" value="EGF"/>
</dbReference>
<evidence type="ECO:0000256" key="2">
    <source>
        <dbReference type="ARBA" id="ARBA00022692"/>
    </source>
</evidence>
<evidence type="ECO:0000313" key="12">
    <source>
        <dbReference type="EMBL" id="NXS51222.1"/>
    </source>
</evidence>
<feature type="domain" description="Peptidase M12B" evidence="11">
    <location>
        <begin position="163"/>
        <end position="363"/>
    </location>
</feature>
<feature type="domain" description="Disintegrin" evidence="10">
    <location>
        <begin position="371"/>
        <end position="457"/>
    </location>
</feature>
<dbReference type="Gene3D" id="3.40.390.10">
    <property type="entry name" value="Collagenase (Catalytic Domain)"/>
    <property type="match status" value="1"/>
</dbReference>
<dbReference type="GO" id="GO:1990913">
    <property type="term" value="C:sperm head plasma membrane"/>
    <property type="evidence" value="ECO:0007669"/>
    <property type="project" value="TreeGrafter"/>
</dbReference>
<protein>
    <submittedName>
        <fullName evidence="12">ADAM9 protein</fullName>
    </submittedName>
</protein>
<feature type="transmembrane region" description="Helical" evidence="8">
    <location>
        <begin position="659"/>
        <end position="677"/>
    </location>
</feature>
<dbReference type="PROSITE" id="PS50214">
    <property type="entry name" value="DISINTEGRIN_2"/>
    <property type="match status" value="1"/>
</dbReference>
<dbReference type="GO" id="GO:0004222">
    <property type="term" value="F:metalloendopeptidase activity"/>
    <property type="evidence" value="ECO:0007669"/>
    <property type="project" value="InterPro"/>
</dbReference>
<dbReference type="InterPro" id="IPR034027">
    <property type="entry name" value="Reprolysin_adamalysin"/>
</dbReference>
<feature type="non-terminal residue" evidence="12">
    <location>
        <position position="1"/>
    </location>
</feature>
<dbReference type="InterPro" id="IPR002870">
    <property type="entry name" value="Peptidase_M12B_N"/>
</dbReference>
<evidence type="ECO:0000313" key="13">
    <source>
        <dbReference type="Proteomes" id="UP000520535"/>
    </source>
</evidence>
<evidence type="ECO:0000256" key="3">
    <source>
        <dbReference type="ARBA" id="ARBA00022989"/>
    </source>
</evidence>
<dbReference type="PANTHER" id="PTHR11905">
    <property type="entry name" value="ADAM A DISINTEGRIN AND METALLOPROTEASE DOMAIN"/>
    <property type="match status" value="1"/>
</dbReference>
<proteinExistence type="predicted"/>